<feature type="region of interest" description="Disordered" evidence="1">
    <location>
        <begin position="1183"/>
        <end position="1253"/>
    </location>
</feature>
<feature type="compositionally biased region" description="Low complexity" evidence="1">
    <location>
        <begin position="181"/>
        <end position="190"/>
    </location>
</feature>
<feature type="compositionally biased region" description="Polar residues" evidence="1">
    <location>
        <begin position="1995"/>
        <end position="2004"/>
    </location>
</feature>
<feature type="compositionally biased region" description="Low complexity" evidence="1">
    <location>
        <begin position="1018"/>
        <end position="1029"/>
    </location>
</feature>
<feature type="region of interest" description="Disordered" evidence="1">
    <location>
        <begin position="919"/>
        <end position="951"/>
    </location>
</feature>
<feature type="compositionally biased region" description="Polar residues" evidence="1">
    <location>
        <begin position="1061"/>
        <end position="1078"/>
    </location>
</feature>
<feature type="compositionally biased region" description="Low complexity" evidence="1">
    <location>
        <begin position="1885"/>
        <end position="1898"/>
    </location>
</feature>
<feature type="compositionally biased region" description="Polar residues" evidence="1">
    <location>
        <begin position="1799"/>
        <end position="1827"/>
    </location>
</feature>
<feature type="region of interest" description="Disordered" evidence="1">
    <location>
        <begin position="2088"/>
        <end position="2190"/>
    </location>
</feature>
<feature type="compositionally biased region" description="Polar residues" evidence="1">
    <location>
        <begin position="786"/>
        <end position="815"/>
    </location>
</feature>
<feature type="non-terminal residue" evidence="2">
    <location>
        <position position="1"/>
    </location>
</feature>
<feature type="compositionally biased region" description="Low complexity" evidence="1">
    <location>
        <begin position="319"/>
        <end position="336"/>
    </location>
</feature>
<feature type="compositionally biased region" description="Polar residues" evidence="1">
    <location>
        <begin position="483"/>
        <end position="493"/>
    </location>
</feature>
<feature type="region of interest" description="Disordered" evidence="1">
    <location>
        <begin position="468"/>
        <end position="502"/>
    </location>
</feature>
<feature type="compositionally biased region" description="Polar residues" evidence="1">
    <location>
        <begin position="51"/>
        <end position="92"/>
    </location>
</feature>
<name>A0A069DZU5_9HEMI</name>
<feature type="compositionally biased region" description="Polar residues" evidence="1">
    <location>
        <begin position="1037"/>
        <end position="1050"/>
    </location>
</feature>
<protein>
    <submittedName>
        <fullName evidence="2">Putative proteophosphoglycan ppg4</fullName>
    </submittedName>
</protein>
<feature type="compositionally biased region" description="Polar residues" evidence="1">
    <location>
        <begin position="2129"/>
        <end position="2140"/>
    </location>
</feature>
<feature type="compositionally biased region" description="Basic and acidic residues" evidence="1">
    <location>
        <begin position="776"/>
        <end position="785"/>
    </location>
</feature>
<feature type="region of interest" description="Disordered" evidence="1">
    <location>
        <begin position="1509"/>
        <end position="1542"/>
    </location>
</feature>
<organism evidence="2">
    <name type="scientific">Panstrongylus megistus</name>
    <dbReference type="NCBI Taxonomy" id="65343"/>
    <lineage>
        <taxon>Eukaryota</taxon>
        <taxon>Metazoa</taxon>
        <taxon>Ecdysozoa</taxon>
        <taxon>Arthropoda</taxon>
        <taxon>Hexapoda</taxon>
        <taxon>Insecta</taxon>
        <taxon>Pterygota</taxon>
        <taxon>Neoptera</taxon>
        <taxon>Paraneoptera</taxon>
        <taxon>Hemiptera</taxon>
        <taxon>Heteroptera</taxon>
        <taxon>Panheteroptera</taxon>
        <taxon>Cimicomorpha</taxon>
        <taxon>Reduviidae</taxon>
        <taxon>Triatominae</taxon>
        <taxon>Panstrongylus</taxon>
    </lineage>
</organism>
<feature type="compositionally biased region" description="Basic and acidic residues" evidence="1">
    <location>
        <begin position="1955"/>
        <end position="1964"/>
    </location>
</feature>
<feature type="compositionally biased region" description="Basic residues" evidence="1">
    <location>
        <begin position="1235"/>
        <end position="1246"/>
    </location>
</feature>
<feature type="compositionally biased region" description="Low complexity" evidence="1">
    <location>
        <begin position="234"/>
        <end position="244"/>
    </location>
</feature>
<proteinExistence type="evidence at transcript level"/>
<dbReference type="EMBL" id="GBGD01000030">
    <property type="protein sequence ID" value="JAC88859.1"/>
    <property type="molecule type" value="mRNA"/>
</dbReference>
<feature type="compositionally biased region" description="Basic and acidic residues" evidence="1">
    <location>
        <begin position="2098"/>
        <end position="2120"/>
    </location>
</feature>
<feature type="compositionally biased region" description="Low complexity" evidence="1">
    <location>
        <begin position="1965"/>
        <end position="1974"/>
    </location>
</feature>
<feature type="compositionally biased region" description="Polar residues" evidence="1">
    <location>
        <begin position="584"/>
        <end position="597"/>
    </location>
</feature>
<feature type="compositionally biased region" description="Polar residues" evidence="1">
    <location>
        <begin position="340"/>
        <end position="362"/>
    </location>
</feature>
<feature type="compositionally biased region" description="Polar residues" evidence="1">
    <location>
        <begin position="154"/>
        <end position="163"/>
    </location>
</feature>
<reference evidence="2" key="1">
    <citation type="journal article" date="2015" name="J. Med. Entomol.">
        <title>A Deep Insight Into the Sialotranscriptome of the Chagas Disease Vector, Panstrongylus megistus (Hemiptera: Heteroptera).</title>
        <authorList>
            <person name="Ribeiro J.M."/>
            <person name="Schwarz A."/>
            <person name="Francischetti I.M."/>
        </authorList>
    </citation>
    <scope>NUCLEOTIDE SEQUENCE</scope>
    <source>
        <tissue evidence="2">Salivary glands</tissue>
    </source>
</reference>
<feature type="region of interest" description="Disordered" evidence="1">
    <location>
        <begin position="43"/>
        <end position="392"/>
    </location>
</feature>
<feature type="compositionally biased region" description="Basic and acidic residues" evidence="1">
    <location>
        <begin position="1105"/>
        <end position="1117"/>
    </location>
</feature>
<sequence>AVSETSNISQTPVDVISSNTVTARNSSNAKNISFNKKNTNKVIASKISPGKKSSLSKKNITSVNRPIRSNKNSPSKITTKLPSIVTPSQNEVKVNESKRSPKNGNSKSTPRIMRSSNSRFSSKFESAKVAVPKSKLSWKHTEGKSSPGGKIFLNSANTPANKKSMSKVKQNKASLLLKAHTSLTRSTSVRSSKKETPKIFTRRSNNSSLRKNDASSNKIIMTKRNSKTILVNASPKSSNTSSSSKVGTPKAYYTPEARSPKKNSMKGSEKSSTKSKSITLDKRFLNPARNSKNEKSLKVKKVISSAVKKPPLITRQSKRSSTLSPNSSSTQSSYRSLRSENTPSPSVKNNTSKGSRLSNSALKISKNIIPETPSKSLNCNNEKELSSPKDSNTISETIIANQGQVTPINKVKPNIVMRSSKRESLRKRIFDNSLNRNSEDNFFTDSLEKASPIGSRSSFTSVHSIEKQINDHHKSPVNRSKIDISQSRSSASGPRTPPNRGSLVVVMRSSKRDTLKKQFFNGSTENRVNQNETPIKPSLLNSSIKSYKFIEKELKLSDVKNSSTSILELGGNKKKFVLQKSKSLSDIAQESGNNRTSGDFLDNTRASRSKTHGSNAAKTQSMSMAKSPPFDVSKKSNVTKTSIREQNKEDKKLVKKESSVTTLKQIETNVKKYINKKELIRSLDMQEVNRRSSSIVKLKSVSKGKSEADINKSVNSKISSSKLKNLQNVNVNSSQEITPVSVSTRSGSLSLSKLKQLSENSSISLLDSLDISSPESSEKKSRHSVDNSSEIRLSPRTSVQTRKMSHSGNSSTTIKKTLDRALSQEKKIASLKENSNSNQSILSVKFVPEPKPNSLIENTRQSTNRSTKNSPQAAIINKDGIQKRNSSLFDITASKIITSTPRIIGRTPAKPVWDLLSETTDQSTVSNISRRSNRPKKSNSVPEVASTKKASLIDNLRPKTMKKLKWDDDLSPIGKGESTKDDKIQECSNKSQKVPLKRSKSLSSIKLNKTDNSRTKRTASLTSLTSTTPKRSRKFSSIKNQSALSAQKKLNNTKKSDQDSKSSVIQVPKQGENSQKINTSRKSRSLTDISRTSTLNSQSAKGIHSSKDESKQKETSSRKKKVEIHSSIVERIKEKSLARKNKTSTNINTSTNKKSSISTNQKSVNKTSTPIRTTKKKLIFDIATNSGRSHVKKKNTSLKEKSPRQSNKNTKVPEVSQVKSREGKLHTSLREMGKKPLKKNHGRRRANSLPVNILSSQKKPTLLSNKKNKKQLESPNIINKTRVTPAKGNVTPKNTIVPKVTMRSSKRSAVPKITYTPSSTPKSAIIVRRNAMTERKPFKITTPAMKRKLDALCLEKSKAAAKKLKSEPPKSLDKKKVAALLLCHKKKSPIKEEKKPLNGDIAKKNDSQKCLAKRSSLEKKSSKKAELSFKCSSPVVKKLRFATPNDSTPSNLAIINRKKTPGKKKFAKEQTYDKSPSVSEIIEEDIIEQETAQIDDIFSALYLSRKTTSTAEQKTEKPYRRLRSSVNKLKNSNSPESSPSAQNVKHVAFATPLADFSVSDISKHMPSKLDFTANTSSLKKQSEQLYDIDDKNVANIKNINQVGVQTDYEYVSDMKNLMTLKPEADYTNVSGLKRTLQVSPAADYRNVSGVKKTLHITPEADYSTYVSGIKPTLQMSPQPDYSNVSGVKKALHPTPDADYTNVSDLKRNLHISPQADYTNVTGVKGIFALKSVSEYNLVPQRVFTTSPVANYTDVTGVKRLFTVPPTADYINTRGLKELFPTDNSSYLNVSGVRELFKDPSSSPVQNENQNCSATVNVDTTESTQTITRSRRKRKIEEQLPPATRQLRSRSENKKALTSTADITKKSRRQAQPKKQINTHEKCLPSTSSSSPSISAENSNTVEKDMGKVLAATKEKNRGKLGEPDKPLRRGRSAKNIIAETTSSPVVATKKRRGKTTVEKAEIKEVSNTTTNNENTVKKITKKNVEETKNKPNSKGKIQQSSSPKRQTRSKNRVTENNNCQSEEIRTVIQKENAEVRSTRNKKLSDVTHKNNVSNNGSKVRSRKSGLRLISSLKRMNQLKSTKTVHFELDSKNKKRNSKQNEVELKSADRTKRITRNESNKKKLSKTRLPRQSVSPVVSTKVTRRSHKESQTKKNIKRKSTEKKELPERRKRSNNDSNTSKVNTRRGIKKK</sequence>
<feature type="compositionally biased region" description="Low complexity" evidence="1">
    <location>
        <begin position="1143"/>
        <end position="1163"/>
    </location>
</feature>
<feature type="compositionally biased region" description="Polar residues" evidence="1">
    <location>
        <begin position="202"/>
        <end position="219"/>
    </location>
</feature>
<feature type="region of interest" description="Disordered" evidence="1">
    <location>
        <begin position="1797"/>
        <end position="2065"/>
    </location>
</feature>
<feature type="compositionally biased region" description="Basic and acidic residues" evidence="1">
    <location>
        <begin position="2031"/>
        <end position="2048"/>
    </location>
</feature>
<feature type="compositionally biased region" description="Basic and acidic residues" evidence="1">
    <location>
        <begin position="1219"/>
        <end position="1234"/>
    </location>
</feature>
<feature type="region of interest" description="Disordered" evidence="1">
    <location>
        <begin position="852"/>
        <end position="871"/>
    </location>
</feature>
<evidence type="ECO:0000313" key="2">
    <source>
        <dbReference type="EMBL" id="JAC88859.1"/>
    </source>
</evidence>
<feature type="compositionally biased region" description="Polar residues" evidence="1">
    <location>
        <begin position="855"/>
        <end position="871"/>
    </location>
</feature>
<feature type="compositionally biased region" description="Polar residues" evidence="1">
    <location>
        <begin position="2049"/>
        <end position="2058"/>
    </location>
</feature>
<feature type="compositionally biased region" description="Polar residues" evidence="1">
    <location>
        <begin position="1524"/>
        <end position="1542"/>
    </location>
</feature>
<feature type="region of interest" description="Disordered" evidence="1">
    <location>
        <begin position="771"/>
        <end position="815"/>
    </location>
</feature>
<feature type="compositionally biased region" description="Polar residues" evidence="1">
    <location>
        <begin position="612"/>
        <end position="624"/>
    </location>
</feature>
<feature type="compositionally biased region" description="Basic and acidic residues" evidence="1">
    <location>
        <begin position="1128"/>
        <end position="1137"/>
    </location>
</feature>
<feature type="compositionally biased region" description="Low complexity" evidence="1">
    <location>
        <begin position="114"/>
        <end position="124"/>
    </location>
</feature>
<feature type="compositionally biased region" description="Polar residues" evidence="1">
    <location>
        <begin position="1085"/>
        <end position="1100"/>
    </location>
</feature>
<evidence type="ECO:0000256" key="1">
    <source>
        <dbReference type="SAM" id="MobiDB-lite"/>
    </source>
</evidence>
<feature type="compositionally biased region" description="Basic and acidic residues" evidence="1">
    <location>
        <begin position="1901"/>
        <end position="1927"/>
    </location>
</feature>
<feature type="region of interest" description="Disordered" evidence="1">
    <location>
        <begin position="584"/>
        <end position="650"/>
    </location>
</feature>
<feature type="region of interest" description="Disordered" evidence="1">
    <location>
        <begin position="967"/>
        <end position="1171"/>
    </location>
</feature>
<accession>A0A069DZU5</accession>